<feature type="region of interest" description="Disordered" evidence="1">
    <location>
        <begin position="91"/>
        <end position="118"/>
    </location>
</feature>
<protein>
    <submittedName>
        <fullName evidence="2">Uncharacterized protein</fullName>
    </submittedName>
</protein>
<dbReference type="EMBL" id="FWWY01000001">
    <property type="protein sequence ID" value="SMC03325.1"/>
    <property type="molecule type" value="Genomic_DNA"/>
</dbReference>
<gene>
    <name evidence="2" type="ORF">SAMN00768000_1029</name>
</gene>
<dbReference type="STRING" id="28034.BFX07_00135"/>
<accession>A0A1W1WAQ1</accession>
<sequence length="118" mass="13459">MCMDGNSYEDWQIVAEQYAAQVKLYADHIELWSERLKTAGLPEATKAFERAVLALGMAYNEMLKASDMLHAEHDHDHFHVEAFNVGLPAQEMHDHDHPTDERSHGHHAHVHAHPHSHA</sequence>
<evidence type="ECO:0000256" key="1">
    <source>
        <dbReference type="SAM" id="MobiDB-lite"/>
    </source>
</evidence>
<evidence type="ECO:0000313" key="3">
    <source>
        <dbReference type="Proteomes" id="UP000192660"/>
    </source>
</evidence>
<keyword evidence="3" id="KW-1185">Reference proteome</keyword>
<evidence type="ECO:0000313" key="2">
    <source>
        <dbReference type="EMBL" id="SMC03325.1"/>
    </source>
</evidence>
<name>A0A1W1WAQ1_SULTA</name>
<proteinExistence type="predicted"/>
<feature type="compositionally biased region" description="Basic residues" evidence="1">
    <location>
        <begin position="104"/>
        <end position="118"/>
    </location>
</feature>
<dbReference type="AlphaFoldDB" id="A0A1W1WAQ1"/>
<dbReference type="Proteomes" id="UP000192660">
    <property type="component" value="Unassembled WGS sequence"/>
</dbReference>
<feature type="compositionally biased region" description="Basic and acidic residues" evidence="1">
    <location>
        <begin position="91"/>
        <end position="103"/>
    </location>
</feature>
<reference evidence="3" key="1">
    <citation type="submission" date="2017-04" db="EMBL/GenBank/DDBJ databases">
        <authorList>
            <person name="Varghese N."/>
            <person name="Submissions S."/>
        </authorList>
    </citation>
    <scope>NUCLEOTIDE SEQUENCE [LARGE SCALE GENOMIC DNA]</scope>
    <source>
        <strain evidence="3">DSM 9293</strain>
    </source>
</reference>
<organism evidence="2 3">
    <name type="scientific">Sulfobacillus thermosulfidooxidans (strain DSM 9293 / VKM B-1269 / AT-1)</name>
    <dbReference type="NCBI Taxonomy" id="929705"/>
    <lineage>
        <taxon>Bacteria</taxon>
        <taxon>Bacillati</taxon>
        <taxon>Bacillota</taxon>
        <taxon>Clostridia</taxon>
        <taxon>Eubacteriales</taxon>
        <taxon>Clostridiales Family XVII. Incertae Sedis</taxon>
        <taxon>Sulfobacillus</taxon>
    </lineage>
</organism>